<organism evidence="7 8">
    <name type="scientific">Marinobacterium aestuariivivens</name>
    <dbReference type="NCBI Taxonomy" id="1698799"/>
    <lineage>
        <taxon>Bacteria</taxon>
        <taxon>Pseudomonadati</taxon>
        <taxon>Pseudomonadota</taxon>
        <taxon>Gammaproteobacteria</taxon>
        <taxon>Oceanospirillales</taxon>
        <taxon>Oceanospirillaceae</taxon>
        <taxon>Marinobacterium</taxon>
    </lineage>
</organism>
<dbReference type="Gene3D" id="1.10.760.10">
    <property type="entry name" value="Cytochrome c-like domain"/>
    <property type="match status" value="1"/>
</dbReference>
<evidence type="ECO:0000256" key="1">
    <source>
        <dbReference type="ARBA" id="ARBA00022617"/>
    </source>
</evidence>
<accession>A0ABW1ZY05</accession>
<comment type="caution">
    <text evidence="7">The sequence shown here is derived from an EMBL/GenBank/DDBJ whole genome shotgun (WGS) entry which is preliminary data.</text>
</comment>
<keyword evidence="8" id="KW-1185">Reference proteome</keyword>
<gene>
    <name evidence="7" type="ORF">ACFQDL_08280</name>
</gene>
<evidence type="ECO:0000259" key="6">
    <source>
        <dbReference type="PROSITE" id="PS51007"/>
    </source>
</evidence>
<reference evidence="8" key="1">
    <citation type="journal article" date="2019" name="Int. J. Syst. Evol. Microbiol.">
        <title>The Global Catalogue of Microorganisms (GCM) 10K type strain sequencing project: providing services to taxonomists for standard genome sequencing and annotation.</title>
        <authorList>
            <consortium name="The Broad Institute Genomics Platform"/>
            <consortium name="The Broad Institute Genome Sequencing Center for Infectious Disease"/>
            <person name="Wu L."/>
            <person name="Ma J."/>
        </authorList>
    </citation>
    <scope>NUCLEOTIDE SEQUENCE [LARGE SCALE GENOMIC DNA]</scope>
    <source>
        <strain evidence="8">NBRC 111756</strain>
    </source>
</reference>
<dbReference type="SUPFAM" id="SSF46626">
    <property type="entry name" value="Cytochrome c"/>
    <property type="match status" value="1"/>
</dbReference>
<dbReference type="EMBL" id="JBHSWE010000001">
    <property type="protein sequence ID" value="MFC6670081.1"/>
    <property type="molecule type" value="Genomic_DNA"/>
</dbReference>
<evidence type="ECO:0000256" key="2">
    <source>
        <dbReference type="ARBA" id="ARBA00022723"/>
    </source>
</evidence>
<protein>
    <submittedName>
        <fullName evidence="7">C-type cytochrome</fullName>
    </submittedName>
</protein>
<keyword evidence="3 4" id="KW-0408">Iron</keyword>
<keyword evidence="5" id="KW-0732">Signal</keyword>
<feature type="chain" id="PRO_5045535899" evidence="5">
    <location>
        <begin position="28"/>
        <end position="109"/>
    </location>
</feature>
<dbReference type="RefSeq" id="WP_379912964.1">
    <property type="nucleotide sequence ID" value="NZ_JBHSWE010000001.1"/>
</dbReference>
<dbReference type="Proteomes" id="UP001596422">
    <property type="component" value="Unassembled WGS sequence"/>
</dbReference>
<feature type="domain" description="Cytochrome c" evidence="6">
    <location>
        <begin position="28"/>
        <end position="103"/>
    </location>
</feature>
<evidence type="ECO:0000313" key="7">
    <source>
        <dbReference type="EMBL" id="MFC6670081.1"/>
    </source>
</evidence>
<sequence>MQFPPPPAPLLLLPLALLLSGCGDPSAAELKSGDKLYQYYCQECHALEATPGSLLPDGKAGSPLRHHELILMISYGNGRHRPVFRQLSPEQADALATYTLQLIADPRAP</sequence>
<feature type="signal peptide" evidence="5">
    <location>
        <begin position="1"/>
        <end position="27"/>
    </location>
</feature>
<evidence type="ECO:0000256" key="3">
    <source>
        <dbReference type="ARBA" id="ARBA00023004"/>
    </source>
</evidence>
<name>A0ABW1ZY05_9GAMM</name>
<proteinExistence type="predicted"/>
<dbReference type="Pfam" id="PF13442">
    <property type="entry name" value="Cytochrome_CBB3"/>
    <property type="match status" value="1"/>
</dbReference>
<dbReference type="InterPro" id="IPR009056">
    <property type="entry name" value="Cyt_c-like_dom"/>
</dbReference>
<evidence type="ECO:0000313" key="8">
    <source>
        <dbReference type="Proteomes" id="UP001596422"/>
    </source>
</evidence>
<keyword evidence="2 4" id="KW-0479">Metal-binding</keyword>
<evidence type="ECO:0000256" key="5">
    <source>
        <dbReference type="SAM" id="SignalP"/>
    </source>
</evidence>
<dbReference type="InterPro" id="IPR036909">
    <property type="entry name" value="Cyt_c-like_dom_sf"/>
</dbReference>
<evidence type="ECO:0000256" key="4">
    <source>
        <dbReference type="PROSITE-ProRule" id="PRU00433"/>
    </source>
</evidence>
<dbReference type="PROSITE" id="PS51007">
    <property type="entry name" value="CYTC"/>
    <property type="match status" value="1"/>
</dbReference>
<keyword evidence="1 4" id="KW-0349">Heme</keyword>